<proteinExistence type="predicted"/>
<dbReference type="Gene3D" id="1.25.40.10">
    <property type="entry name" value="Tetratricopeptide repeat domain"/>
    <property type="match status" value="2"/>
</dbReference>
<dbReference type="InterPro" id="IPR011990">
    <property type="entry name" value="TPR-like_helical_dom_sf"/>
</dbReference>
<dbReference type="OrthoDB" id="5494898at2"/>
<feature type="region of interest" description="Disordered" evidence="2">
    <location>
        <begin position="470"/>
        <end position="553"/>
    </location>
</feature>
<dbReference type="SUPFAM" id="SSF48452">
    <property type="entry name" value="TPR-like"/>
    <property type="match status" value="1"/>
</dbReference>
<dbReference type="RefSeq" id="WP_104979769.1">
    <property type="nucleotide sequence ID" value="NZ_CP012673.1"/>
</dbReference>
<evidence type="ECO:0000256" key="1">
    <source>
        <dbReference type="PROSITE-ProRule" id="PRU00339"/>
    </source>
</evidence>
<feature type="compositionally biased region" description="Polar residues" evidence="2">
    <location>
        <begin position="352"/>
        <end position="379"/>
    </location>
</feature>
<evidence type="ECO:0000313" key="3">
    <source>
        <dbReference type="EMBL" id="AUX41469.1"/>
    </source>
</evidence>
<accession>A0A2L0EQ95</accession>
<gene>
    <name evidence="3" type="ORF">SOCE26_028820</name>
</gene>
<dbReference type="Proteomes" id="UP000238348">
    <property type="component" value="Chromosome"/>
</dbReference>
<dbReference type="EMBL" id="CP012673">
    <property type="protein sequence ID" value="AUX41469.1"/>
    <property type="molecule type" value="Genomic_DNA"/>
</dbReference>
<feature type="compositionally biased region" description="Low complexity" evidence="2">
    <location>
        <begin position="298"/>
        <end position="319"/>
    </location>
</feature>
<reference evidence="3 4" key="1">
    <citation type="submission" date="2015-09" db="EMBL/GenBank/DDBJ databases">
        <title>Sorangium comparison.</title>
        <authorList>
            <person name="Zaburannyi N."/>
            <person name="Bunk B."/>
            <person name="Overmann J."/>
            <person name="Mueller R."/>
        </authorList>
    </citation>
    <scope>NUCLEOTIDE SEQUENCE [LARGE SCALE GENOMIC DNA]</scope>
    <source>
        <strain evidence="3 4">So ce26</strain>
    </source>
</reference>
<protein>
    <recommendedName>
        <fullName evidence="5">MalT-like TPR region domain-containing protein</fullName>
    </recommendedName>
</protein>
<feature type="compositionally biased region" description="Low complexity" evidence="2">
    <location>
        <begin position="591"/>
        <end position="602"/>
    </location>
</feature>
<feature type="repeat" description="TPR" evidence="1">
    <location>
        <begin position="850"/>
        <end position="883"/>
    </location>
</feature>
<feature type="region of interest" description="Disordered" evidence="2">
    <location>
        <begin position="576"/>
        <end position="602"/>
    </location>
</feature>
<evidence type="ECO:0000313" key="4">
    <source>
        <dbReference type="Proteomes" id="UP000238348"/>
    </source>
</evidence>
<feature type="region of interest" description="Disordered" evidence="2">
    <location>
        <begin position="291"/>
        <end position="416"/>
    </location>
</feature>
<sequence>MEQLWQRVSEGRHTALLDIVPGEPPSHLGLRVLRVRCDVPEATMGPLHEAQVKIERLVGGAPPLLDQARSRVVSGLRRRLLGDVHELMADADFVEALNRLARHTDRKWAIVFDAVESADHATLDVLRRVVSRPEALRVTLVLAFRLHAPAGPAGELLAALRAACGPDAVVRPPDGTTTTLTSGVAPPPQVSLRDLPGEVLRVLRAGAIVGSGFESDLVASLLRVDAIDVLEGLQRAADAGVPVEDRGEGRFHLPQETVNALRRSILPSLARVWHRRLAGLLSEEQLASDAAAPREPRAAAAPVAAEAKGPAAAPPTQAAGVLPPPVERHVISGAGLSGPRGDDAAAKASLGRSGTASPISGGPSSTSVPAIVTPRNTTGMPPPAASGGGAAAADEREKGGDPGLPAARAGGVPRAADTLRPPPAMVPAGGAHVSATRSRPPRVAQELPTPIAPAATGSLPWPYAELFHRGPEGRHASDAPESVVFDNPPDSLDAPIPGPVRVPRDLVPAGATGSTEEPIRSVRGSSLRIPATISERSPGAARPSLGWPAATDSGAARAVDPARSAVESLRAAAPHGVSLHPAPPAPERAEAAGAAAAAPSAGRRAQDARAAAHLTEAGELEEAARRYRGAAAEAAAVGAYAQALRYGQKALALLDGMPSTPARRRLRIGALAGIARVQWQAAGPDPAFTLAGALEVLDAARALLVQGDPPELHAEVAALIASVCYDVGDMRSLERALEELTAASRLLLDAGDAIGAARLLNDQAAVYVRMGDPVRATHLLTESRRIFEERARLDPAARTELAETDHLFARIPLHVPARPGRESDALSMGIDHALAAERTYKQIGDTRELARVWETIGRLELRKGRLDRATQRLTAAIEAEQAHGDLIGLARSTAALAEVLSAKGMHREALAVLAESMAMNLEKGSPLGLAYNRRALNALVPNISLQGEEAEALRRVAAQLATAEAALGRLKLPGEAD</sequence>
<keyword evidence="1" id="KW-0802">TPR repeat</keyword>
<dbReference type="InterPro" id="IPR019734">
    <property type="entry name" value="TPR_rpt"/>
</dbReference>
<name>A0A2L0EQ95_SORCE</name>
<dbReference type="AlphaFoldDB" id="A0A2L0EQ95"/>
<feature type="compositionally biased region" description="Low complexity" evidence="2">
    <location>
        <begin position="403"/>
        <end position="416"/>
    </location>
</feature>
<evidence type="ECO:0000256" key="2">
    <source>
        <dbReference type="SAM" id="MobiDB-lite"/>
    </source>
</evidence>
<organism evidence="3 4">
    <name type="scientific">Sorangium cellulosum</name>
    <name type="common">Polyangium cellulosum</name>
    <dbReference type="NCBI Taxonomy" id="56"/>
    <lineage>
        <taxon>Bacteria</taxon>
        <taxon>Pseudomonadati</taxon>
        <taxon>Myxococcota</taxon>
        <taxon>Polyangia</taxon>
        <taxon>Polyangiales</taxon>
        <taxon>Polyangiaceae</taxon>
        <taxon>Sorangium</taxon>
    </lineage>
</organism>
<dbReference type="PROSITE" id="PS50005">
    <property type="entry name" value="TPR"/>
    <property type="match status" value="1"/>
</dbReference>
<evidence type="ECO:0008006" key="5">
    <source>
        <dbReference type="Google" id="ProtNLM"/>
    </source>
</evidence>